<name>A0A3A9WBX3_9ACTN</name>
<comment type="caution">
    <text evidence="1">The sequence shown here is derived from an EMBL/GenBank/DDBJ whole genome shotgun (WGS) entry which is preliminary data.</text>
</comment>
<keyword evidence="3" id="KW-1185">Reference proteome</keyword>
<evidence type="ECO:0000313" key="2">
    <source>
        <dbReference type="EMBL" id="RKN25125.1"/>
    </source>
</evidence>
<dbReference type="RefSeq" id="WP_120696131.1">
    <property type="nucleotide sequence ID" value="NZ_RBDX01000004.1"/>
</dbReference>
<gene>
    <name evidence="2" type="ORF">D7318_07680</name>
    <name evidence="1" type="ORF">D7319_06825</name>
</gene>
<evidence type="ECO:0000313" key="4">
    <source>
        <dbReference type="Proteomes" id="UP000275024"/>
    </source>
</evidence>
<organism evidence="1 4">
    <name type="scientific">Streptomyces radicis</name>
    <dbReference type="NCBI Taxonomy" id="1750517"/>
    <lineage>
        <taxon>Bacteria</taxon>
        <taxon>Bacillati</taxon>
        <taxon>Actinomycetota</taxon>
        <taxon>Actinomycetes</taxon>
        <taxon>Kitasatosporales</taxon>
        <taxon>Streptomycetaceae</taxon>
        <taxon>Streptomyces</taxon>
    </lineage>
</organism>
<dbReference type="Proteomes" id="UP000275024">
    <property type="component" value="Unassembled WGS sequence"/>
</dbReference>
<evidence type="ECO:0000313" key="3">
    <source>
        <dbReference type="Proteomes" id="UP000268652"/>
    </source>
</evidence>
<dbReference type="Proteomes" id="UP000268652">
    <property type="component" value="Unassembled WGS sequence"/>
</dbReference>
<dbReference type="EMBL" id="RBDY01000004">
    <property type="protein sequence ID" value="RKN25125.1"/>
    <property type="molecule type" value="Genomic_DNA"/>
</dbReference>
<accession>A0A3A9WBX3</accession>
<evidence type="ECO:0000313" key="1">
    <source>
        <dbReference type="EMBL" id="RKN10861.1"/>
    </source>
</evidence>
<protein>
    <submittedName>
        <fullName evidence="1">Uncharacterized protein</fullName>
    </submittedName>
</protein>
<proteinExistence type="predicted"/>
<sequence>MVAAVGVLVLLRSLFRGETYRWVAEIGDAMPVSAWEALILNPARDHPTGTCPVSITEAWLVHPAWPVAAVALAPAVVRRRDV</sequence>
<dbReference type="AlphaFoldDB" id="A0A3A9WBX3"/>
<reference evidence="3 4" key="1">
    <citation type="submission" date="2018-09" db="EMBL/GenBank/DDBJ databases">
        <title>Streptomyces sp. nov. DS1-2, an endophytic actinomycete isolated from roots of Dendrobium scabrilingue.</title>
        <authorList>
            <person name="Kuncharoen N."/>
            <person name="Kudo T."/>
            <person name="Ohkuma M."/>
            <person name="Yuki M."/>
            <person name="Tanasupawat S."/>
        </authorList>
    </citation>
    <scope>NUCLEOTIDE SEQUENCE [LARGE SCALE GENOMIC DNA]</scope>
    <source>
        <strain evidence="1 4">AZ1-7</strain>
        <strain evidence="2 3">DS1-2</strain>
    </source>
</reference>
<dbReference type="EMBL" id="RBDX01000004">
    <property type="protein sequence ID" value="RKN10861.1"/>
    <property type="molecule type" value="Genomic_DNA"/>
</dbReference>
<dbReference type="OrthoDB" id="3480265at2"/>